<feature type="compositionally biased region" description="Basic and acidic residues" evidence="5">
    <location>
        <begin position="1"/>
        <end position="27"/>
    </location>
</feature>
<dbReference type="InterPro" id="IPR004853">
    <property type="entry name" value="Sugar_P_trans_dom"/>
</dbReference>
<feature type="transmembrane region" description="Helical" evidence="6">
    <location>
        <begin position="206"/>
        <end position="230"/>
    </location>
</feature>
<feature type="region of interest" description="Disordered" evidence="5">
    <location>
        <begin position="1"/>
        <end position="32"/>
    </location>
</feature>
<comment type="subcellular location">
    <subcellularLocation>
        <location evidence="1">Membrane</location>
        <topology evidence="1">Multi-pass membrane protein</topology>
    </subcellularLocation>
</comment>
<feature type="domain" description="Sugar phosphate transporter" evidence="7">
    <location>
        <begin position="60"/>
        <end position="353"/>
    </location>
</feature>
<evidence type="ECO:0000256" key="2">
    <source>
        <dbReference type="ARBA" id="ARBA00022692"/>
    </source>
</evidence>
<dbReference type="Proteomes" id="UP000053558">
    <property type="component" value="Unassembled WGS sequence"/>
</dbReference>
<dbReference type="PANTHER" id="PTHR11132">
    <property type="entry name" value="SOLUTE CARRIER FAMILY 35"/>
    <property type="match status" value="1"/>
</dbReference>
<reference evidence="9" key="1">
    <citation type="journal article" date="2012" name="Science">
        <title>The Paleozoic origin of enzymatic lignin decomposition reconstructed from 31 fungal genomes.</title>
        <authorList>
            <person name="Floudas D."/>
            <person name="Binder M."/>
            <person name="Riley R."/>
            <person name="Barry K."/>
            <person name="Blanchette R.A."/>
            <person name="Henrissat B."/>
            <person name="Martinez A.T."/>
            <person name="Otillar R."/>
            <person name="Spatafora J.W."/>
            <person name="Yadav J.S."/>
            <person name="Aerts A."/>
            <person name="Benoit I."/>
            <person name="Boyd A."/>
            <person name="Carlson A."/>
            <person name="Copeland A."/>
            <person name="Coutinho P.M."/>
            <person name="de Vries R.P."/>
            <person name="Ferreira P."/>
            <person name="Findley K."/>
            <person name="Foster B."/>
            <person name="Gaskell J."/>
            <person name="Glotzer D."/>
            <person name="Gorecki P."/>
            <person name="Heitman J."/>
            <person name="Hesse C."/>
            <person name="Hori C."/>
            <person name="Igarashi K."/>
            <person name="Jurgens J.A."/>
            <person name="Kallen N."/>
            <person name="Kersten P."/>
            <person name="Kohler A."/>
            <person name="Kuees U."/>
            <person name="Kumar T.K.A."/>
            <person name="Kuo A."/>
            <person name="LaButti K."/>
            <person name="Larrondo L.F."/>
            <person name="Lindquist E."/>
            <person name="Ling A."/>
            <person name="Lombard V."/>
            <person name="Lucas S."/>
            <person name="Lundell T."/>
            <person name="Martin R."/>
            <person name="McLaughlin D.J."/>
            <person name="Morgenstern I."/>
            <person name="Morin E."/>
            <person name="Murat C."/>
            <person name="Nagy L.G."/>
            <person name="Nolan M."/>
            <person name="Ohm R.A."/>
            <person name="Patyshakuliyeva A."/>
            <person name="Rokas A."/>
            <person name="Ruiz-Duenas F.J."/>
            <person name="Sabat G."/>
            <person name="Salamov A."/>
            <person name="Samejima M."/>
            <person name="Schmutz J."/>
            <person name="Slot J.C."/>
            <person name="St John F."/>
            <person name="Stenlid J."/>
            <person name="Sun H."/>
            <person name="Sun S."/>
            <person name="Syed K."/>
            <person name="Tsang A."/>
            <person name="Wiebenga A."/>
            <person name="Young D."/>
            <person name="Pisabarro A."/>
            <person name="Eastwood D.C."/>
            <person name="Martin F."/>
            <person name="Cullen D."/>
            <person name="Grigoriev I.V."/>
            <person name="Hibbett D.S."/>
        </authorList>
    </citation>
    <scope>NUCLEOTIDE SEQUENCE [LARGE SCALE GENOMIC DNA]</scope>
    <source>
        <strain evidence="9">RWD-64-598 SS2</strain>
    </source>
</reference>
<dbReference type="GO" id="GO:0016020">
    <property type="term" value="C:membrane"/>
    <property type="evidence" value="ECO:0007669"/>
    <property type="project" value="UniProtKB-SubCell"/>
</dbReference>
<organism evidence="8 9">
    <name type="scientific">Coniophora puteana (strain RWD-64-598)</name>
    <name type="common">Brown rot fungus</name>
    <dbReference type="NCBI Taxonomy" id="741705"/>
    <lineage>
        <taxon>Eukaryota</taxon>
        <taxon>Fungi</taxon>
        <taxon>Dikarya</taxon>
        <taxon>Basidiomycota</taxon>
        <taxon>Agaricomycotina</taxon>
        <taxon>Agaricomycetes</taxon>
        <taxon>Agaricomycetidae</taxon>
        <taxon>Boletales</taxon>
        <taxon>Coniophorineae</taxon>
        <taxon>Coniophoraceae</taxon>
        <taxon>Coniophora</taxon>
    </lineage>
</organism>
<feature type="transmembrane region" description="Helical" evidence="6">
    <location>
        <begin position="181"/>
        <end position="200"/>
    </location>
</feature>
<dbReference type="EMBL" id="JH711576">
    <property type="protein sequence ID" value="EIW82634.1"/>
    <property type="molecule type" value="Genomic_DNA"/>
</dbReference>
<keyword evidence="9" id="KW-1185">Reference proteome</keyword>
<keyword evidence="3 6" id="KW-1133">Transmembrane helix</keyword>
<evidence type="ECO:0000256" key="1">
    <source>
        <dbReference type="ARBA" id="ARBA00004141"/>
    </source>
</evidence>
<gene>
    <name evidence="8" type="ORF">CONPUDRAFT_100946</name>
</gene>
<dbReference type="SUPFAM" id="SSF103481">
    <property type="entry name" value="Multidrug resistance efflux transporter EmrE"/>
    <property type="match status" value="2"/>
</dbReference>
<evidence type="ECO:0000256" key="6">
    <source>
        <dbReference type="SAM" id="Phobius"/>
    </source>
</evidence>
<evidence type="ECO:0000313" key="9">
    <source>
        <dbReference type="Proteomes" id="UP000053558"/>
    </source>
</evidence>
<keyword evidence="2 6" id="KW-0812">Transmembrane</keyword>
<feature type="transmembrane region" description="Helical" evidence="6">
    <location>
        <begin position="54"/>
        <end position="74"/>
    </location>
</feature>
<evidence type="ECO:0000256" key="3">
    <source>
        <dbReference type="ARBA" id="ARBA00022989"/>
    </source>
</evidence>
<evidence type="ECO:0000256" key="5">
    <source>
        <dbReference type="SAM" id="MobiDB-lite"/>
    </source>
</evidence>
<feature type="transmembrane region" description="Helical" evidence="6">
    <location>
        <begin position="242"/>
        <end position="262"/>
    </location>
</feature>
<feature type="transmembrane region" description="Helical" evidence="6">
    <location>
        <begin position="337"/>
        <end position="355"/>
    </location>
</feature>
<dbReference type="OMA" id="WLMKSFP"/>
<dbReference type="InterPro" id="IPR050186">
    <property type="entry name" value="TPT_transporter"/>
</dbReference>
<feature type="transmembrane region" description="Helical" evidence="6">
    <location>
        <begin position="154"/>
        <end position="174"/>
    </location>
</feature>
<dbReference type="GeneID" id="19198263"/>
<feature type="transmembrane region" description="Helical" evidence="6">
    <location>
        <begin position="282"/>
        <end position="303"/>
    </location>
</feature>
<dbReference type="RefSeq" id="XP_007766650.1">
    <property type="nucleotide sequence ID" value="XM_007768460.1"/>
</dbReference>
<comment type="caution">
    <text evidence="8">The sequence shown here is derived from an EMBL/GenBank/DDBJ whole genome shotgun (WGS) entry which is preliminary data.</text>
</comment>
<dbReference type="KEGG" id="cput:CONPUDRAFT_100946"/>
<keyword evidence="4 6" id="KW-0472">Membrane</keyword>
<feature type="region of interest" description="Disordered" evidence="5">
    <location>
        <begin position="428"/>
        <end position="453"/>
    </location>
</feature>
<dbReference type="InterPro" id="IPR037185">
    <property type="entry name" value="EmrE-like"/>
</dbReference>
<protein>
    <submittedName>
        <fullName evidence="8">TPT-domain-containing protein</fullName>
    </submittedName>
</protein>
<feature type="transmembrane region" description="Helical" evidence="6">
    <location>
        <begin position="86"/>
        <end position="109"/>
    </location>
</feature>
<dbReference type="Pfam" id="PF03151">
    <property type="entry name" value="TPT"/>
    <property type="match status" value="1"/>
</dbReference>
<proteinExistence type="predicted"/>
<sequence length="453" mass="50130">MSQLQDHHDLEDDERTLYESSHHRSSDEEMGDYGSHGVRIASDLDKKRLWWKNAVINICFIASWYIFATILSVYNKWMFAPDRFGFPAPLFVTTVHMFVQFSLAAAVRYMFPRKFRPEARPSLSDFGKKAVPTGITTGVDIGLSNVSLKTITLSFYTMCKSSSLIFVLLFAFMFRLEAFSYRLVGVILLICGGVLLMVASETSFQLFGFILVITASACSGLRWSLTHLLLKNKDMGMDNPAATVFWLAPVMGVSLAIISVFWESWSEIFAPPFLSGDSSFSTLFFLVAPGVVAFCMVLSEFYIIQRAGVLPMSIAGIAKEVTTITISAWVFGDELTPLNITGVGITVCGIALFTYHKYRKSISSEVALDENGNAVLAEGGGMHATHATERGYELEMADRLRRTASLDAPEDRQHLLFSADDLEDDAEELRSVRSSKIGSVAGDDDMPIPNGAH</sequence>
<name>A0A5M3MV76_CONPW</name>
<evidence type="ECO:0000313" key="8">
    <source>
        <dbReference type="EMBL" id="EIW82634.1"/>
    </source>
</evidence>
<feature type="transmembrane region" description="Helical" evidence="6">
    <location>
        <begin position="310"/>
        <end position="331"/>
    </location>
</feature>
<evidence type="ECO:0000256" key="4">
    <source>
        <dbReference type="ARBA" id="ARBA00023136"/>
    </source>
</evidence>
<dbReference type="OrthoDB" id="18894at2759"/>
<dbReference type="AlphaFoldDB" id="A0A5M3MV76"/>
<accession>A0A5M3MV76</accession>
<evidence type="ECO:0000259" key="7">
    <source>
        <dbReference type="Pfam" id="PF03151"/>
    </source>
</evidence>